<reference evidence="1" key="1">
    <citation type="submission" date="2019-07" db="EMBL/GenBank/DDBJ databases">
        <authorList>
            <person name="Dittberner H."/>
        </authorList>
    </citation>
    <scope>NUCLEOTIDE SEQUENCE [LARGE SCALE GENOMIC DNA]</scope>
</reference>
<sequence>MSRFSIVDSTRTVFFHPKRLLFTARYEQLLKKQRKQIERWSNSQQEIDLTFELPVPATMHVVKEFCGLNLVEKYLEWKIQ</sequence>
<evidence type="ECO:0000313" key="1">
    <source>
        <dbReference type="EMBL" id="VVA97499.1"/>
    </source>
</evidence>
<proteinExistence type="predicted"/>
<evidence type="ECO:0000313" key="2">
    <source>
        <dbReference type="Proteomes" id="UP000489600"/>
    </source>
</evidence>
<protein>
    <submittedName>
        <fullName evidence="1">Uncharacterized protein</fullName>
    </submittedName>
</protein>
<name>A0A565B9B1_9BRAS</name>
<gene>
    <name evidence="1" type="ORF">ANE_LOCUS7944</name>
</gene>
<keyword evidence="2" id="KW-1185">Reference proteome</keyword>
<dbReference type="OrthoDB" id="682126at2759"/>
<accession>A0A565B9B1</accession>
<dbReference type="AlphaFoldDB" id="A0A565B9B1"/>
<dbReference type="Proteomes" id="UP000489600">
    <property type="component" value="Unassembled WGS sequence"/>
</dbReference>
<organism evidence="1 2">
    <name type="scientific">Arabis nemorensis</name>
    <dbReference type="NCBI Taxonomy" id="586526"/>
    <lineage>
        <taxon>Eukaryota</taxon>
        <taxon>Viridiplantae</taxon>
        <taxon>Streptophyta</taxon>
        <taxon>Embryophyta</taxon>
        <taxon>Tracheophyta</taxon>
        <taxon>Spermatophyta</taxon>
        <taxon>Magnoliopsida</taxon>
        <taxon>eudicotyledons</taxon>
        <taxon>Gunneridae</taxon>
        <taxon>Pentapetalae</taxon>
        <taxon>rosids</taxon>
        <taxon>malvids</taxon>
        <taxon>Brassicales</taxon>
        <taxon>Brassicaceae</taxon>
        <taxon>Arabideae</taxon>
        <taxon>Arabis</taxon>
    </lineage>
</organism>
<comment type="caution">
    <text evidence="1">The sequence shown here is derived from an EMBL/GenBank/DDBJ whole genome shotgun (WGS) entry which is preliminary data.</text>
</comment>
<dbReference type="EMBL" id="CABITT030000003">
    <property type="protein sequence ID" value="VVA97499.1"/>
    <property type="molecule type" value="Genomic_DNA"/>
</dbReference>